<evidence type="ECO:0000256" key="3">
    <source>
        <dbReference type="ARBA" id="ARBA00023163"/>
    </source>
</evidence>
<dbReference type="SUPFAM" id="SSF48498">
    <property type="entry name" value="Tetracyclin repressor-like, C-terminal domain"/>
    <property type="match status" value="1"/>
</dbReference>
<keyword evidence="3" id="KW-0804">Transcription</keyword>
<dbReference type="PROSITE" id="PS50977">
    <property type="entry name" value="HTH_TETR_2"/>
    <property type="match status" value="1"/>
</dbReference>
<dbReference type="InterPro" id="IPR050109">
    <property type="entry name" value="HTH-type_TetR-like_transc_reg"/>
</dbReference>
<sequence length="212" mass="22896">MNTQTSTDRPADLQRGTRPPLRKDASANREKVLAAAVTAILREGRKVPMASIADLAGVGVATLYRRYPTREDLLSALTERSFTLVRDLAHSIAARDEPGIVSLERFLEGTIDHRDQLVLPMHGGPATLSAEAVRLRDEVHTALAEILDRGRRDRTIGSSVTTSDVVLFGAMLAQPLANTADWDAAARRQKDIFLAGVAAAPIPTQGGRGQEK</sequence>
<evidence type="ECO:0000256" key="4">
    <source>
        <dbReference type="PROSITE-ProRule" id="PRU00335"/>
    </source>
</evidence>
<proteinExistence type="predicted"/>
<evidence type="ECO:0000256" key="1">
    <source>
        <dbReference type="ARBA" id="ARBA00023015"/>
    </source>
</evidence>
<feature type="domain" description="HTH tetR-type" evidence="6">
    <location>
        <begin position="26"/>
        <end position="85"/>
    </location>
</feature>
<dbReference type="GO" id="GO:0000976">
    <property type="term" value="F:transcription cis-regulatory region binding"/>
    <property type="evidence" value="ECO:0007669"/>
    <property type="project" value="TreeGrafter"/>
</dbReference>
<dbReference type="InterPro" id="IPR001647">
    <property type="entry name" value="HTH_TetR"/>
</dbReference>
<accession>A0A4R7J8F8</accession>
<keyword evidence="1" id="KW-0805">Transcription regulation</keyword>
<evidence type="ECO:0000256" key="5">
    <source>
        <dbReference type="SAM" id="MobiDB-lite"/>
    </source>
</evidence>
<keyword evidence="2 4" id="KW-0238">DNA-binding</keyword>
<dbReference type="SUPFAM" id="SSF46689">
    <property type="entry name" value="Homeodomain-like"/>
    <property type="match status" value="1"/>
</dbReference>
<dbReference type="Pfam" id="PF00440">
    <property type="entry name" value="TetR_N"/>
    <property type="match status" value="1"/>
</dbReference>
<evidence type="ECO:0000313" key="8">
    <source>
        <dbReference type="Proteomes" id="UP000295371"/>
    </source>
</evidence>
<feature type="DNA-binding region" description="H-T-H motif" evidence="4">
    <location>
        <begin position="48"/>
        <end position="67"/>
    </location>
</feature>
<feature type="region of interest" description="Disordered" evidence="5">
    <location>
        <begin position="1"/>
        <end position="27"/>
    </location>
</feature>
<keyword evidence="8" id="KW-1185">Reference proteome</keyword>
<dbReference type="PANTHER" id="PTHR30055">
    <property type="entry name" value="HTH-TYPE TRANSCRIPTIONAL REGULATOR RUTR"/>
    <property type="match status" value="1"/>
</dbReference>
<dbReference type="OrthoDB" id="3192968at2"/>
<reference evidence="7 8" key="1">
    <citation type="submission" date="2019-03" db="EMBL/GenBank/DDBJ databases">
        <title>Genomic Encyclopedia of Archaeal and Bacterial Type Strains, Phase II (KMG-II): from individual species to whole genera.</title>
        <authorList>
            <person name="Goeker M."/>
        </authorList>
    </citation>
    <scope>NUCLEOTIDE SEQUENCE [LARGE SCALE GENOMIC DNA]</scope>
    <source>
        <strain evidence="7 8">DSM 24323</strain>
    </source>
</reference>
<dbReference type="InterPro" id="IPR036271">
    <property type="entry name" value="Tet_transcr_reg_TetR-rel_C_sf"/>
</dbReference>
<name>A0A4R7J8F8_9ACTN</name>
<dbReference type="Proteomes" id="UP000295371">
    <property type="component" value="Unassembled WGS sequence"/>
</dbReference>
<dbReference type="RefSeq" id="WP_133754234.1">
    <property type="nucleotide sequence ID" value="NZ_SOAW01000001.1"/>
</dbReference>
<dbReference type="InterPro" id="IPR009057">
    <property type="entry name" value="Homeodomain-like_sf"/>
</dbReference>
<evidence type="ECO:0000313" key="7">
    <source>
        <dbReference type="EMBL" id="TDT33782.1"/>
    </source>
</evidence>
<dbReference type="PANTHER" id="PTHR30055:SF234">
    <property type="entry name" value="HTH-TYPE TRANSCRIPTIONAL REGULATOR BETI"/>
    <property type="match status" value="1"/>
</dbReference>
<dbReference type="EMBL" id="SOAW01000001">
    <property type="protein sequence ID" value="TDT33782.1"/>
    <property type="molecule type" value="Genomic_DNA"/>
</dbReference>
<dbReference type="GO" id="GO:0003700">
    <property type="term" value="F:DNA-binding transcription factor activity"/>
    <property type="evidence" value="ECO:0007669"/>
    <property type="project" value="TreeGrafter"/>
</dbReference>
<evidence type="ECO:0000256" key="2">
    <source>
        <dbReference type="ARBA" id="ARBA00023125"/>
    </source>
</evidence>
<protein>
    <submittedName>
        <fullName evidence="7">AcrR family transcriptional regulator</fullName>
    </submittedName>
</protein>
<gene>
    <name evidence="7" type="ORF">CLV29_1412</name>
</gene>
<comment type="caution">
    <text evidence="7">The sequence shown here is derived from an EMBL/GenBank/DDBJ whole genome shotgun (WGS) entry which is preliminary data.</text>
</comment>
<dbReference type="AlphaFoldDB" id="A0A4R7J8F8"/>
<dbReference type="Gene3D" id="1.10.357.10">
    <property type="entry name" value="Tetracycline Repressor, domain 2"/>
    <property type="match status" value="1"/>
</dbReference>
<evidence type="ECO:0000259" key="6">
    <source>
        <dbReference type="PROSITE" id="PS50977"/>
    </source>
</evidence>
<organism evidence="7 8">
    <name type="scientific">Naumannella halotolerans</name>
    <dbReference type="NCBI Taxonomy" id="993414"/>
    <lineage>
        <taxon>Bacteria</taxon>
        <taxon>Bacillati</taxon>
        <taxon>Actinomycetota</taxon>
        <taxon>Actinomycetes</taxon>
        <taxon>Propionibacteriales</taxon>
        <taxon>Propionibacteriaceae</taxon>
        <taxon>Naumannella</taxon>
    </lineage>
</organism>